<dbReference type="InterPro" id="IPR005467">
    <property type="entry name" value="His_kinase_dom"/>
</dbReference>
<dbReference type="InterPro" id="IPR000014">
    <property type="entry name" value="PAS"/>
</dbReference>
<feature type="domain" description="HAMP" evidence="12">
    <location>
        <begin position="178"/>
        <end position="230"/>
    </location>
</feature>
<evidence type="ECO:0000256" key="2">
    <source>
        <dbReference type="ARBA" id="ARBA00004370"/>
    </source>
</evidence>
<reference evidence="13 14" key="1">
    <citation type="submission" date="2024-08" db="EMBL/GenBank/DDBJ databases">
        <title>Clostridium lapicellarii sp. nov., and Clostridium renhuaiense sp. nov., two species isolated from the mud in a fermentation cellar used for producing sauce-flavour Chinese liquors.</title>
        <authorList>
            <person name="Yang F."/>
            <person name="Wang H."/>
            <person name="Chen L.Q."/>
            <person name="Zhou N."/>
            <person name="Lu J.J."/>
            <person name="Pu X.X."/>
            <person name="Wan B."/>
            <person name="Wang L."/>
            <person name="Liu S.J."/>
        </authorList>
    </citation>
    <scope>NUCLEOTIDE SEQUENCE [LARGE SCALE GENOMIC DNA]</scope>
    <source>
        <strain evidence="13 14">MT-113</strain>
    </source>
</reference>
<evidence type="ECO:0000313" key="14">
    <source>
        <dbReference type="Proteomes" id="UP001565220"/>
    </source>
</evidence>
<dbReference type="Gene3D" id="6.10.340.10">
    <property type="match status" value="1"/>
</dbReference>
<dbReference type="InterPro" id="IPR003660">
    <property type="entry name" value="HAMP_dom"/>
</dbReference>
<dbReference type="EMBL" id="JBGFFE010000001">
    <property type="protein sequence ID" value="MEY8762193.1"/>
    <property type="molecule type" value="Genomic_DNA"/>
</dbReference>
<dbReference type="InterPro" id="IPR036890">
    <property type="entry name" value="HATPase_C_sf"/>
</dbReference>
<dbReference type="Pfam" id="PF00672">
    <property type="entry name" value="HAMP"/>
    <property type="match status" value="1"/>
</dbReference>
<dbReference type="InterPro" id="IPR004358">
    <property type="entry name" value="Sig_transdc_His_kin-like_C"/>
</dbReference>
<dbReference type="PROSITE" id="PS50109">
    <property type="entry name" value="HIS_KIN"/>
    <property type="match status" value="1"/>
</dbReference>
<organism evidence="13 14">
    <name type="scientific">Clostridium lapidicellarium</name>
    <dbReference type="NCBI Taxonomy" id="3240931"/>
    <lineage>
        <taxon>Bacteria</taxon>
        <taxon>Bacillati</taxon>
        <taxon>Bacillota</taxon>
        <taxon>Clostridia</taxon>
        <taxon>Eubacteriales</taxon>
        <taxon>Clostridiaceae</taxon>
        <taxon>Clostridium</taxon>
    </lineage>
</organism>
<comment type="subcellular location">
    <subcellularLocation>
        <location evidence="2">Membrane</location>
    </subcellularLocation>
</comment>
<dbReference type="SMART" id="SM00091">
    <property type="entry name" value="PAS"/>
    <property type="match status" value="1"/>
</dbReference>
<feature type="domain" description="Histidine kinase" evidence="10">
    <location>
        <begin position="353"/>
        <end position="567"/>
    </location>
</feature>
<evidence type="ECO:0000313" key="13">
    <source>
        <dbReference type="EMBL" id="MEY8762193.1"/>
    </source>
</evidence>
<dbReference type="Gene3D" id="3.30.565.10">
    <property type="entry name" value="Histidine kinase-like ATPase, C-terminal domain"/>
    <property type="match status" value="1"/>
</dbReference>
<keyword evidence="7" id="KW-0902">Two-component regulatory system</keyword>
<dbReference type="Pfam" id="PF02518">
    <property type="entry name" value="HATPase_c"/>
    <property type="match status" value="1"/>
</dbReference>
<dbReference type="PANTHER" id="PTHR45453">
    <property type="entry name" value="PHOSPHATE REGULON SENSOR PROTEIN PHOR"/>
    <property type="match status" value="1"/>
</dbReference>
<evidence type="ECO:0000256" key="9">
    <source>
        <dbReference type="SAM" id="Phobius"/>
    </source>
</evidence>
<dbReference type="PROSITE" id="PS50112">
    <property type="entry name" value="PAS"/>
    <property type="match status" value="1"/>
</dbReference>
<evidence type="ECO:0000256" key="3">
    <source>
        <dbReference type="ARBA" id="ARBA00012438"/>
    </source>
</evidence>
<dbReference type="Proteomes" id="UP001565220">
    <property type="component" value="Unassembled WGS sequence"/>
</dbReference>
<dbReference type="PROSITE" id="PS50885">
    <property type="entry name" value="HAMP"/>
    <property type="match status" value="1"/>
</dbReference>
<gene>
    <name evidence="13" type="primary">pnpS</name>
    <name evidence="13" type="ORF">AB8S09_00840</name>
</gene>
<dbReference type="SUPFAM" id="SSF158472">
    <property type="entry name" value="HAMP domain-like"/>
    <property type="match status" value="1"/>
</dbReference>
<dbReference type="Pfam" id="PF00512">
    <property type="entry name" value="HisKA"/>
    <property type="match status" value="1"/>
</dbReference>
<dbReference type="InterPro" id="IPR003661">
    <property type="entry name" value="HisK_dim/P_dom"/>
</dbReference>
<keyword evidence="5" id="KW-0808">Transferase</keyword>
<dbReference type="CDD" id="cd06225">
    <property type="entry name" value="HAMP"/>
    <property type="match status" value="1"/>
</dbReference>
<dbReference type="CDD" id="cd00130">
    <property type="entry name" value="PAS"/>
    <property type="match status" value="1"/>
</dbReference>
<dbReference type="SMART" id="SM00387">
    <property type="entry name" value="HATPase_c"/>
    <property type="match status" value="1"/>
</dbReference>
<name>A0ABV4DSH5_9CLOT</name>
<dbReference type="NCBIfam" id="TIGR00229">
    <property type="entry name" value="sensory_box"/>
    <property type="match status" value="1"/>
</dbReference>
<evidence type="ECO:0000256" key="7">
    <source>
        <dbReference type="ARBA" id="ARBA00023012"/>
    </source>
</evidence>
<keyword evidence="6 13" id="KW-0418">Kinase</keyword>
<evidence type="ECO:0000256" key="8">
    <source>
        <dbReference type="ARBA" id="ARBA00023136"/>
    </source>
</evidence>
<dbReference type="Gene3D" id="1.10.287.130">
    <property type="match status" value="1"/>
</dbReference>
<dbReference type="PANTHER" id="PTHR45453:SF1">
    <property type="entry name" value="PHOSPHATE REGULON SENSOR PROTEIN PHOR"/>
    <property type="match status" value="1"/>
</dbReference>
<dbReference type="NCBIfam" id="NF046044">
    <property type="entry name" value="PnpS"/>
    <property type="match status" value="1"/>
</dbReference>
<proteinExistence type="predicted"/>
<evidence type="ECO:0000256" key="6">
    <source>
        <dbReference type="ARBA" id="ARBA00022777"/>
    </source>
</evidence>
<evidence type="ECO:0000256" key="5">
    <source>
        <dbReference type="ARBA" id="ARBA00022679"/>
    </source>
</evidence>
<dbReference type="Pfam" id="PF13188">
    <property type="entry name" value="PAS_8"/>
    <property type="match status" value="1"/>
</dbReference>
<evidence type="ECO:0000259" key="10">
    <source>
        <dbReference type="PROSITE" id="PS50109"/>
    </source>
</evidence>
<dbReference type="InterPro" id="IPR050351">
    <property type="entry name" value="BphY/WalK/GraS-like"/>
</dbReference>
<keyword evidence="14" id="KW-1185">Reference proteome</keyword>
<dbReference type="SMART" id="SM00304">
    <property type="entry name" value="HAMP"/>
    <property type="match status" value="1"/>
</dbReference>
<keyword evidence="9" id="KW-1133">Transmembrane helix</keyword>
<accession>A0ABV4DSH5</accession>
<dbReference type="InterPro" id="IPR003594">
    <property type="entry name" value="HATPase_dom"/>
</dbReference>
<dbReference type="GO" id="GO:0016301">
    <property type="term" value="F:kinase activity"/>
    <property type="evidence" value="ECO:0007669"/>
    <property type="project" value="UniProtKB-KW"/>
</dbReference>
<dbReference type="SMART" id="SM00388">
    <property type="entry name" value="HisKA"/>
    <property type="match status" value="1"/>
</dbReference>
<comment type="catalytic activity">
    <reaction evidence="1">
        <text>ATP + protein L-histidine = ADP + protein N-phospho-L-histidine.</text>
        <dbReference type="EC" id="2.7.13.3"/>
    </reaction>
</comment>
<sequence>MRKKLMLSMLVTLVFSMLITTLLFVIIENREYIENLKQTLKLNNQIIIDVIQYRLPENKDDFPIKKFKDNIIRETLIDKHGKVLSDSVASKESMGNHNSRREVKEARKNRMGYDIRISDTTGKKTLYFATVFGDGYIMRSALTMQTIKGLEGNYLKYYVLIMFFSVMVSLIFAEKLSKSIVRPVEKLQNVTSSIAGGNFKNRVRIKSRDEIGQLAANFNNMADKLQATFEDSMDKRNKLEAILKSMDNGVIAVDMNYKIIMVNPYAERIFGIHKDIIGKDLLDGIRDFELEDIFKDEEDNYREIKIHWPKERILRVKRAYIINGREKIGKVAVVQDITDIKKLENMRSQFVANVSHELKTPLTSIMGFAETLKYVEDDKDKNKFLNIINDEATRLTRLINDILTLSHIENGKMDRSKKIDANHIIDDICYLMKNSADRKQITIKKQLCEAPEIWGDPDRFKQMIINLVDNAIKYTDNGGKVNVTTDIEGNDYLVSVEDNGVGISKVHQKKLFERFYRVDKARSRSAGGTGLGLAIVKHIVLAFNGTIELESEVGRGSKFTVRIPIDLNKNLDE</sequence>
<feature type="domain" description="PAS" evidence="11">
    <location>
        <begin position="235"/>
        <end position="275"/>
    </location>
</feature>
<protein>
    <recommendedName>
        <fullName evidence="3">histidine kinase</fullName>
        <ecNumber evidence="3">2.7.13.3</ecNumber>
    </recommendedName>
</protein>
<evidence type="ECO:0000256" key="4">
    <source>
        <dbReference type="ARBA" id="ARBA00022553"/>
    </source>
</evidence>
<dbReference type="CDD" id="cd00082">
    <property type="entry name" value="HisKA"/>
    <property type="match status" value="1"/>
</dbReference>
<feature type="transmembrane region" description="Helical" evidence="9">
    <location>
        <begin position="6"/>
        <end position="27"/>
    </location>
</feature>
<dbReference type="CDD" id="cd00075">
    <property type="entry name" value="HATPase"/>
    <property type="match status" value="1"/>
</dbReference>
<dbReference type="SUPFAM" id="SSF47384">
    <property type="entry name" value="Homodimeric domain of signal transducing histidine kinase"/>
    <property type="match status" value="1"/>
</dbReference>
<keyword evidence="4" id="KW-0597">Phosphoprotein</keyword>
<dbReference type="RefSeq" id="WP_294180372.1">
    <property type="nucleotide sequence ID" value="NZ_JBGFFE010000001.1"/>
</dbReference>
<evidence type="ECO:0000259" key="11">
    <source>
        <dbReference type="PROSITE" id="PS50112"/>
    </source>
</evidence>
<feature type="transmembrane region" description="Helical" evidence="9">
    <location>
        <begin position="154"/>
        <end position="173"/>
    </location>
</feature>
<comment type="caution">
    <text evidence="13">The sequence shown here is derived from an EMBL/GenBank/DDBJ whole genome shotgun (WGS) entry which is preliminary data.</text>
</comment>
<keyword evidence="8 9" id="KW-0472">Membrane</keyword>
<dbReference type="EC" id="2.7.13.3" evidence="3"/>
<dbReference type="InterPro" id="IPR035965">
    <property type="entry name" value="PAS-like_dom_sf"/>
</dbReference>
<evidence type="ECO:0000259" key="12">
    <source>
        <dbReference type="PROSITE" id="PS50885"/>
    </source>
</evidence>
<dbReference type="PRINTS" id="PR00344">
    <property type="entry name" value="BCTRLSENSOR"/>
</dbReference>
<keyword evidence="9" id="KW-0812">Transmembrane</keyword>
<dbReference type="SUPFAM" id="SSF55785">
    <property type="entry name" value="PYP-like sensor domain (PAS domain)"/>
    <property type="match status" value="1"/>
</dbReference>
<dbReference type="SUPFAM" id="SSF55874">
    <property type="entry name" value="ATPase domain of HSP90 chaperone/DNA topoisomerase II/histidine kinase"/>
    <property type="match status" value="1"/>
</dbReference>
<evidence type="ECO:0000256" key="1">
    <source>
        <dbReference type="ARBA" id="ARBA00000085"/>
    </source>
</evidence>
<dbReference type="Gene3D" id="3.30.450.20">
    <property type="entry name" value="PAS domain"/>
    <property type="match status" value="1"/>
</dbReference>
<dbReference type="InterPro" id="IPR036097">
    <property type="entry name" value="HisK_dim/P_sf"/>
</dbReference>